<protein>
    <submittedName>
        <fullName evidence="2">Uncharacterized protein</fullName>
    </submittedName>
</protein>
<gene>
    <name evidence="2" type="ORF">EDC28_10759</name>
</gene>
<dbReference type="Proteomes" id="UP000268033">
    <property type="component" value="Unassembled WGS sequence"/>
</dbReference>
<dbReference type="OrthoDB" id="9975950at2"/>
<keyword evidence="1" id="KW-0472">Membrane</keyword>
<evidence type="ECO:0000256" key="1">
    <source>
        <dbReference type="SAM" id="Phobius"/>
    </source>
</evidence>
<sequence length="112" mass="12004">MTLSRTYYLLCCLDGLFILGRYLVGGVPAPALFTSALVLLALVLFRLGKHITRLMVAIMAVVSLSQLSQLGAALTGYAQDPHFIFANLGVMVVAIICARVTLRKAPAALPKE</sequence>
<feature type="transmembrane region" description="Helical" evidence="1">
    <location>
        <begin position="30"/>
        <end position="47"/>
    </location>
</feature>
<keyword evidence="1" id="KW-0812">Transmembrane</keyword>
<dbReference type="RefSeq" id="WP_050659651.1">
    <property type="nucleotide sequence ID" value="NZ_LFWC01000010.1"/>
</dbReference>
<keyword evidence="3" id="KW-1185">Reference proteome</keyword>
<reference evidence="2 3" key="1">
    <citation type="submission" date="2018-11" db="EMBL/GenBank/DDBJ databases">
        <title>Genomic Encyclopedia of Type Strains, Phase IV (KMG-IV): sequencing the most valuable type-strain genomes for metagenomic binning, comparative biology and taxonomic classification.</title>
        <authorList>
            <person name="Goeker M."/>
        </authorList>
    </citation>
    <scope>NUCLEOTIDE SEQUENCE [LARGE SCALE GENOMIC DNA]</scope>
    <source>
        <strain evidence="2 3">DSM 21945</strain>
    </source>
</reference>
<proteinExistence type="predicted"/>
<feature type="transmembrane region" description="Helical" evidence="1">
    <location>
        <begin position="83"/>
        <end position="102"/>
    </location>
</feature>
<name>A0A3N1P8W9_9GAMM</name>
<accession>A0A3N1P8W9</accession>
<dbReference type="EMBL" id="RJUL01000007">
    <property type="protein sequence ID" value="ROQ24178.1"/>
    <property type="molecule type" value="Genomic_DNA"/>
</dbReference>
<dbReference type="AlphaFoldDB" id="A0A3N1P8W9"/>
<feature type="transmembrane region" description="Helical" evidence="1">
    <location>
        <begin position="54"/>
        <end position="77"/>
    </location>
</feature>
<organism evidence="2 3">
    <name type="scientific">Gallaecimonas pentaromativorans</name>
    <dbReference type="NCBI Taxonomy" id="584787"/>
    <lineage>
        <taxon>Bacteria</taxon>
        <taxon>Pseudomonadati</taxon>
        <taxon>Pseudomonadota</taxon>
        <taxon>Gammaproteobacteria</taxon>
        <taxon>Enterobacterales</taxon>
        <taxon>Gallaecimonadaceae</taxon>
        <taxon>Gallaecimonas</taxon>
    </lineage>
</organism>
<evidence type="ECO:0000313" key="3">
    <source>
        <dbReference type="Proteomes" id="UP000268033"/>
    </source>
</evidence>
<comment type="caution">
    <text evidence="2">The sequence shown here is derived from an EMBL/GenBank/DDBJ whole genome shotgun (WGS) entry which is preliminary data.</text>
</comment>
<keyword evidence="1" id="KW-1133">Transmembrane helix</keyword>
<evidence type="ECO:0000313" key="2">
    <source>
        <dbReference type="EMBL" id="ROQ24178.1"/>
    </source>
</evidence>